<evidence type="ECO:0000313" key="2">
    <source>
        <dbReference type="Proteomes" id="UP000295197"/>
    </source>
</evidence>
<proteinExistence type="predicted"/>
<comment type="caution">
    <text evidence="1">The sequence shown here is derived from an EMBL/GenBank/DDBJ whole genome shotgun (WGS) entry which is preliminary data.</text>
</comment>
<sequence>MKNQTTFRPAYLLLMALINLSLNSGCEKEEQWVDAIVLDFGSPSVDGCGFVLEIEGKIYFPVNLEEKYQVDKKEVRLQYRELGDMQTCGFPHSGVEYQKISIREIRDR</sequence>
<accession>A0A4R3VXK7</accession>
<dbReference type="EMBL" id="SMBZ01000023">
    <property type="protein sequence ID" value="TCV12599.1"/>
    <property type="molecule type" value="Genomic_DNA"/>
</dbReference>
<reference evidence="1 2" key="1">
    <citation type="submission" date="2019-03" db="EMBL/GenBank/DDBJ databases">
        <title>Genomic Encyclopedia of Type Strains, Phase IV (KMG-IV): sequencing the most valuable type-strain genomes for metagenomic binning, comparative biology and taxonomic classification.</title>
        <authorList>
            <person name="Goeker M."/>
        </authorList>
    </citation>
    <scope>NUCLEOTIDE SEQUENCE [LARGE SCALE GENOMIC DNA]</scope>
    <source>
        <strain evidence="1 2">DSM 22362</strain>
    </source>
</reference>
<evidence type="ECO:0008006" key="3">
    <source>
        <dbReference type="Google" id="ProtNLM"/>
    </source>
</evidence>
<organism evidence="1 2">
    <name type="scientific">Sphingobacterium alimentarium</name>
    <dbReference type="NCBI Taxonomy" id="797292"/>
    <lineage>
        <taxon>Bacteria</taxon>
        <taxon>Pseudomonadati</taxon>
        <taxon>Bacteroidota</taxon>
        <taxon>Sphingobacteriia</taxon>
        <taxon>Sphingobacteriales</taxon>
        <taxon>Sphingobacteriaceae</taxon>
        <taxon>Sphingobacterium</taxon>
    </lineage>
</organism>
<gene>
    <name evidence="1" type="ORF">EDC17_102353</name>
</gene>
<name>A0A4R3VXK7_9SPHI</name>
<keyword evidence="2" id="KW-1185">Reference proteome</keyword>
<dbReference type="Proteomes" id="UP000295197">
    <property type="component" value="Unassembled WGS sequence"/>
</dbReference>
<dbReference type="AlphaFoldDB" id="A0A4R3VXK7"/>
<evidence type="ECO:0000313" key="1">
    <source>
        <dbReference type="EMBL" id="TCV12599.1"/>
    </source>
</evidence>
<protein>
    <recommendedName>
        <fullName evidence="3">DUF4377 domain-containing protein</fullName>
    </recommendedName>
</protein>